<gene>
    <name evidence="4" type="ORF">HBH25_04995</name>
</gene>
<evidence type="ECO:0000256" key="1">
    <source>
        <dbReference type="ARBA" id="ARBA00000274"/>
    </source>
</evidence>
<dbReference type="Pfam" id="PF03641">
    <property type="entry name" value="Lysine_decarbox"/>
    <property type="match status" value="1"/>
</dbReference>
<dbReference type="EMBL" id="JAAVJI010000002">
    <property type="protein sequence ID" value="NJP00213.1"/>
    <property type="molecule type" value="Genomic_DNA"/>
</dbReference>
<proteinExistence type="predicted"/>
<dbReference type="InterPro" id="IPR031100">
    <property type="entry name" value="LOG_fam"/>
</dbReference>
<comment type="caution">
    <text evidence="4">The sequence shown here is derived from an EMBL/GenBank/DDBJ whole genome shotgun (WGS) entry which is preliminary data.</text>
</comment>
<evidence type="ECO:0000256" key="2">
    <source>
        <dbReference type="ARBA" id="ARBA00011985"/>
    </source>
</evidence>
<reference evidence="4 5" key="1">
    <citation type="submission" date="2020-03" db="EMBL/GenBank/DDBJ databases">
        <authorList>
            <person name="Wang L."/>
            <person name="He N."/>
            <person name="Li Y."/>
            <person name="Fang Y."/>
            <person name="Zhang F."/>
        </authorList>
    </citation>
    <scope>NUCLEOTIDE SEQUENCE [LARGE SCALE GENOMIC DNA]</scope>
    <source>
        <strain evidence="5">hsmgli-8</strain>
    </source>
</reference>
<evidence type="ECO:0000313" key="5">
    <source>
        <dbReference type="Proteomes" id="UP000746535"/>
    </source>
</evidence>
<dbReference type="Proteomes" id="UP000746535">
    <property type="component" value="Unassembled WGS sequence"/>
</dbReference>
<sequence length="358" mass="39899">MAYQPDRTLDEHFAAHDSALVTQVDAQLARLAPGSANLPLYRDMVLTVLRMAQEDRSRWDAKITLQTLRELDHAFRVLQAHKGQRKVTVFGSARTPREHPVYAIAQELGAALARSGLMVITGGGGGIMAAAHEGAGRANSLGFNIALPFEQRANATIDGSDHLLSFHFFFVRKLFFVKEADALVLCPGGFGTLDEALEVLTLIQTGKSPLVPVVLLDAPGHSFWEEALGFMRRELEANHYILPSDLKLMRLVHSAEDAVAEINRFYANFHSTRWLKNIFIVRMRHPLNEPALARLDALFGDLKLSGEFEQHEVIPEAADEPELAHLARLAFTFTGRNQGRLRELVDYINQPEHWVQAG</sequence>
<keyword evidence="5" id="KW-1185">Reference proteome</keyword>
<dbReference type="InterPro" id="IPR052341">
    <property type="entry name" value="LOG_family_nucleotidases"/>
</dbReference>
<name>A0ABX0YDR6_9PSED</name>
<dbReference type="InterPro" id="IPR005269">
    <property type="entry name" value="LOG"/>
</dbReference>
<dbReference type="NCBIfam" id="TIGR00730">
    <property type="entry name" value="Rossman fold protein, TIGR00730 family"/>
    <property type="match status" value="1"/>
</dbReference>
<dbReference type="RefSeq" id="WP_168082134.1">
    <property type="nucleotide sequence ID" value="NZ_JAAVJI010000002.1"/>
</dbReference>
<dbReference type="SUPFAM" id="SSF102405">
    <property type="entry name" value="MCP/YpsA-like"/>
    <property type="match status" value="1"/>
</dbReference>
<evidence type="ECO:0000256" key="3">
    <source>
        <dbReference type="ARBA" id="ARBA00031983"/>
    </source>
</evidence>
<dbReference type="PANTHER" id="PTHR43393:SF2">
    <property type="entry name" value="CYTOKININ RIBOSIDE 5'-MONOPHOSPHATE PHOSPHORIBOHYDROLASE"/>
    <property type="match status" value="1"/>
</dbReference>
<accession>A0ABX0YDR6</accession>
<dbReference type="Gene3D" id="3.40.50.450">
    <property type="match status" value="1"/>
</dbReference>
<dbReference type="PANTHER" id="PTHR43393">
    <property type="entry name" value="CYTOKININ RIBOSIDE 5'-MONOPHOSPHATE PHOSPHORIBOHYDROLASE"/>
    <property type="match status" value="1"/>
</dbReference>
<dbReference type="EC" id="3.2.2.4" evidence="2"/>
<organism evidence="4 5">
    <name type="scientific">Pseudomonas quercus</name>
    <dbReference type="NCBI Taxonomy" id="2722792"/>
    <lineage>
        <taxon>Bacteria</taxon>
        <taxon>Pseudomonadati</taxon>
        <taxon>Pseudomonadota</taxon>
        <taxon>Gammaproteobacteria</taxon>
        <taxon>Pseudomonadales</taxon>
        <taxon>Pseudomonadaceae</taxon>
        <taxon>Pseudomonas</taxon>
    </lineage>
</organism>
<evidence type="ECO:0000313" key="4">
    <source>
        <dbReference type="EMBL" id="NJP00213.1"/>
    </source>
</evidence>
<comment type="catalytic activity">
    <reaction evidence="1">
        <text>AMP + H2O = D-ribose 5-phosphate + adenine</text>
        <dbReference type="Rhea" id="RHEA:20129"/>
        <dbReference type="ChEBI" id="CHEBI:15377"/>
        <dbReference type="ChEBI" id="CHEBI:16708"/>
        <dbReference type="ChEBI" id="CHEBI:78346"/>
        <dbReference type="ChEBI" id="CHEBI:456215"/>
        <dbReference type="EC" id="3.2.2.4"/>
    </reaction>
</comment>
<protein>
    <recommendedName>
        <fullName evidence="3">AMP nucleosidase</fullName>
        <ecNumber evidence="2">3.2.2.4</ecNumber>
    </recommendedName>
    <alternativeName>
        <fullName evidence="3">AMP nucleosidase</fullName>
    </alternativeName>
</protein>